<dbReference type="Pfam" id="PF03464">
    <property type="entry name" value="eRF1_2"/>
    <property type="match status" value="1"/>
</dbReference>
<dbReference type="InterPro" id="IPR005141">
    <property type="entry name" value="eRF1_2"/>
</dbReference>
<dbReference type="Gene3D" id="3.30.420.60">
    <property type="entry name" value="eRF1 domain 2"/>
    <property type="match status" value="1"/>
</dbReference>
<dbReference type="NCBIfam" id="TIGR00111">
    <property type="entry name" value="pelota"/>
    <property type="match status" value="1"/>
</dbReference>
<dbReference type="SUPFAM" id="SSF159065">
    <property type="entry name" value="Dom34/Pelota N-terminal domain-like"/>
    <property type="match status" value="1"/>
</dbReference>
<accession>A0A085N8P3</accession>
<feature type="region of interest" description="Disordered" evidence="7">
    <location>
        <begin position="956"/>
        <end position="1131"/>
    </location>
</feature>
<dbReference type="Gene3D" id="2.30.30.870">
    <property type="entry name" value="Pelota, domain A"/>
    <property type="match status" value="1"/>
</dbReference>
<feature type="transmembrane region" description="Helical" evidence="8">
    <location>
        <begin position="816"/>
        <end position="834"/>
    </location>
</feature>
<feature type="compositionally biased region" description="Basic and acidic residues" evidence="7">
    <location>
        <begin position="1045"/>
        <end position="1055"/>
    </location>
</feature>
<dbReference type="PANTHER" id="PTHR10853">
    <property type="entry name" value="PELOTA"/>
    <property type="match status" value="1"/>
</dbReference>
<feature type="domain" description="eRF1/Pelota-like N-terminal" evidence="9">
    <location>
        <begin position="1158"/>
        <end position="1287"/>
    </location>
</feature>
<feature type="compositionally biased region" description="Basic and acidic residues" evidence="7">
    <location>
        <begin position="387"/>
        <end position="404"/>
    </location>
</feature>
<dbReference type="InterPro" id="IPR012492">
    <property type="entry name" value="RED_C"/>
</dbReference>
<keyword evidence="8" id="KW-0472">Membrane</keyword>
<dbReference type="SMART" id="SM01194">
    <property type="entry name" value="eRF1_1"/>
    <property type="match status" value="1"/>
</dbReference>
<dbReference type="SUPFAM" id="SSF55315">
    <property type="entry name" value="L30e-like"/>
    <property type="match status" value="1"/>
</dbReference>
<dbReference type="PANTHER" id="PTHR10853:SF0">
    <property type="entry name" value="PROTEIN PELOTA HOMOLOG"/>
    <property type="match status" value="1"/>
</dbReference>
<feature type="compositionally biased region" description="Polar residues" evidence="7">
    <location>
        <begin position="361"/>
        <end position="386"/>
    </location>
</feature>
<evidence type="ECO:0000256" key="2">
    <source>
        <dbReference type="ARBA" id="ARBA00004496"/>
    </source>
</evidence>
<dbReference type="InterPro" id="IPR029064">
    <property type="entry name" value="Ribosomal_eL30-like_sf"/>
</dbReference>
<dbReference type="InterPro" id="IPR012916">
    <property type="entry name" value="RED_N"/>
</dbReference>
<name>A0A085N8P3_9BILA</name>
<comment type="subcellular location">
    <subcellularLocation>
        <location evidence="2">Cytoplasm</location>
    </subcellularLocation>
</comment>
<evidence type="ECO:0000256" key="1">
    <source>
        <dbReference type="ARBA" id="ARBA00001968"/>
    </source>
</evidence>
<feature type="compositionally biased region" description="Basic and acidic residues" evidence="7">
    <location>
        <begin position="503"/>
        <end position="513"/>
    </location>
</feature>
<dbReference type="GO" id="GO:0071025">
    <property type="term" value="P:RNA surveillance"/>
    <property type="evidence" value="ECO:0007669"/>
    <property type="project" value="InterPro"/>
</dbReference>
<keyword evidence="6" id="KW-0175">Coiled coil</keyword>
<comment type="similarity">
    <text evidence="3">Belongs to the eukaryotic release factor 1 family. Pelota subfamily.</text>
</comment>
<evidence type="ECO:0000256" key="7">
    <source>
        <dbReference type="SAM" id="MobiDB-lite"/>
    </source>
</evidence>
<proteinExistence type="inferred from homology"/>
<dbReference type="Pfam" id="PF07808">
    <property type="entry name" value="RED_N"/>
    <property type="match status" value="1"/>
</dbReference>
<dbReference type="GO" id="GO:0070651">
    <property type="term" value="P:nonfunctional rRNA decay"/>
    <property type="evidence" value="ECO:0007669"/>
    <property type="project" value="TreeGrafter"/>
</dbReference>
<dbReference type="InterPro" id="IPR058547">
    <property type="entry name" value="Pelota_N"/>
</dbReference>
<dbReference type="Pfam" id="PF01062">
    <property type="entry name" value="Bestrophin"/>
    <property type="match status" value="1"/>
</dbReference>
<feature type="compositionally biased region" description="Basic and acidic residues" evidence="7">
    <location>
        <begin position="340"/>
        <end position="360"/>
    </location>
</feature>
<dbReference type="FunFam" id="3.30.420.60:FF:000002">
    <property type="entry name" value="Protein pelota homolog"/>
    <property type="match status" value="1"/>
</dbReference>
<dbReference type="EMBL" id="KL367531">
    <property type="protein sequence ID" value="KFD65839.1"/>
    <property type="molecule type" value="Genomic_DNA"/>
</dbReference>
<dbReference type="InterPro" id="IPR021134">
    <property type="entry name" value="Bestrophin-like"/>
</dbReference>
<feature type="compositionally biased region" description="Low complexity" evidence="7">
    <location>
        <begin position="1112"/>
        <end position="1123"/>
    </location>
</feature>
<dbReference type="InterPro" id="IPR005140">
    <property type="entry name" value="eRF1_Pelota-like_N"/>
</dbReference>
<dbReference type="FunFam" id="2.30.30.870:FF:000001">
    <property type="entry name" value="Protein pelota homolog"/>
    <property type="match status" value="1"/>
</dbReference>
<keyword evidence="8" id="KW-0812">Transmembrane</keyword>
<keyword evidence="8" id="KW-1133">Transmembrane helix</keyword>
<keyword evidence="5" id="KW-0479">Metal-binding</keyword>
<evidence type="ECO:0000256" key="3">
    <source>
        <dbReference type="ARBA" id="ARBA00009504"/>
    </source>
</evidence>
<comment type="cofactor">
    <cofactor evidence="1">
        <name>a divalent metal cation</name>
        <dbReference type="ChEBI" id="CHEBI:60240"/>
    </cofactor>
</comment>
<dbReference type="InterPro" id="IPR005142">
    <property type="entry name" value="eRF1_3"/>
</dbReference>
<reference evidence="10" key="1">
    <citation type="journal article" date="2014" name="Nat. Genet.">
        <title>Genome and transcriptome of the porcine whipworm Trichuris suis.</title>
        <authorList>
            <person name="Jex A.R."/>
            <person name="Nejsum P."/>
            <person name="Schwarz E.M."/>
            <person name="Hu L."/>
            <person name="Young N.D."/>
            <person name="Hall R.S."/>
            <person name="Korhonen P.K."/>
            <person name="Liao S."/>
            <person name="Thamsborg S."/>
            <person name="Xia J."/>
            <person name="Xu P."/>
            <person name="Wang S."/>
            <person name="Scheerlinck J.P."/>
            <person name="Hofmann A."/>
            <person name="Sternberg P.W."/>
            <person name="Wang J."/>
            <person name="Gasser R.B."/>
        </authorList>
    </citation>
    <scope>NUCLEOTIDE SEQUENCE [LARGE SCALE GENOMIC DNA]</scope>
    <source>
        <strain evidence="10">DCEP-RM93F</strain>
    </source>
</reference>
<feature type="transmembrane region" description="Helical" evidence="8">
    <location>
        <begin position="578"/>
        <end position="596"/>
    </location>
</feature>
<dbReference type="GO" id="GO:0005737">
    <property type="term" value="C:cytoplasm"/>
    <property type="evidence" value="ECO:0007669"/>
    <property type="project" value="UniProtKB-SubCell"/>
</dbReference>
<feature type="transmembrane region" description="Helical" evidence="8">
    <location>
        <begin position="776"/>
        <end position="795"/>
    </location>
</feature>
<dbReference type="GO" id="GO:0070966">
    <property type="term" value="P:nuclear-transcribed mRNA catabolic process, no-go decay"/>
    <property type="evidence" value="ECO:0007669"/>
    <property type="project" value="InterPro"/>
</dbReference>
<feature type="region of interest" description="Disordered" evidence="7">
    <location>
        <begin position="494"/>
        <end position="513"/>
    </location>
</feature>
<evidence type="ECO:0000256" key="5">
    <source>
        <dbReference type="ARBA" id="ARBA00022723"/>
    </source>
</evidence>
<sequence>MQEAHAKESFVAPAEPHQPLTNADFRKLLATPKPAASSASHQTVASGRSHRGGQYGKGHDKKKKHNYRPFVEEKDELLEILNRYRDRAKERREGELKENEEEINALANSTSYRSVAPTLRGTQDLAERRKRIIEESKYLGGDMEHTHLVKGLDYALLQKVRSEIDVRGKGDHPEKLSVTDSTKTDVKEEKLTFRTKLAKNIYNVLQYKPPKVNELFAPRRMAYIVDLGQDDEGNDADIPTVLLRSKQECPMKEVEMSVAVNDVVIQKLTEVLSEVRTDGRRKKKDRGGKDFMQICTQVVIYHFDAESEDQANERKKESIASADIYEGIGDYVPPVLNPSSEKESLEKHRKNAQQERDSAAKDNSTLEVTKPSSSFNASSELPATTDMQKRKEDIRDSQDARRESWAGQQARGIKLGIGSSVDSYAECYPGGLALFDAAGDSDDEADYSKMDLGNKKGLIRRWDFDTEQEYEAYMSSREAMPRAAFQYGVKMNDGRKTRKLPRGKNEKDEKAKLDRQWQKISQILSKRKESGEEQLPKRPGKTLLPIVGAVVALESLSRHNDRYVQSRMHIYKLMYKEAIIYLSLYTILSLVYRFALNSEQREQFEKLSLFCEKSLSFIPLTFILGFYVSMVVTRWWDVFMNIGWPDRIVLQVACYVQSADQKGRMIRRTVARYLNLAQTLVLRDISSAVKKRFPTMDMVIQSGIVYAGFMNEEEYRQYEEVQCLHHKFWIPIQWCCTLLHKARKESLIENDLLLNQLIDDIMNYRQNLMMLLNYDWISVPLVYTQVVTIAVYGFFAASLMARQYLDPDKHYPGHIVDLYVPIFTILQFVFYMGWLKVAESLINPLGEDDDDFEINYIVERNLQAGYLICDENYGRIPPLERDIHWNDVQAEIPHTAASLGLKDNPQIGSASTIEVKPEKAELVPSDTEEAKQEEGLSRFRKVSRAIMEGARRQFLRNNSQEFSERSPSITGSGPTVSRTPSSAACLGRRKISRPLSHSRPPLDFQFSRSNSQRSSRRSVGKKPSIADGPTRESPDYNHLSPPAEEWPKTSPRDSCRSTPSPIRLETISEGNSRVEEDASVGGESPSPPPRGTSASDREAQRHTSNVDAVAQSPRRPSSSSRDPTGQDNPIFVVEDQDDVFLPSQAVSKDCRYGIVFNMKLLKKDFDKDGAGYVTLLPEETEDMWHAYNLIQEKDNLRASAVRKVTNESATGSTSSYRVRTSLTVTVERVDFDSQTGALHIKGRNIEENQYVKLGAYHTLDLELNRKFTIYKSCWDVVHIERIEEACNIAQHADLAAVVMQDGLAHVCLITPSMTIVRAKIDLCIPRKRRFDTGQHDKGVTKFYDSVMQAIVRHFDFNVIKCVLVASPGFVREQFCKYMFERAAAEGNKALLDNKDKFLLVHSTSGFKHALKEVLADPQVSNRLMDTKATGEIKALETFFNLLVNEPQRAFYGIKHVELAAEAEAIETLLITDTLFRSTDFAKRRRYVDLVESAKEQNADVKIFSSLHGSGEQLAQLGGVAAILRFPMAEIEDEDQLDSDEAPED</sequence>
<organism evidence="10">
    <name type="scientific">Trichuris suis</name>
    <name type="common">pig whipworm</name>
    <dbReference type="NCBI Taxonomy" id="68888"/>
    <lineage>
        <taxon>Eukaryota</taxon>
        <taxon>Metazoa</taxon>
        <taxon>Ecdysozoa</taxon>
        <taxon>Nematoda</taxon>
        <taxon>Enoplea</taxon>
        <taxon>Dorylaimia</taxon>
        <taxon>Trichinellida</taxon>
        <taxon>Trichuridae</taxon>
        <taxon>Trichuris</taxon>
    </lineage>
</organism>
<evidence type="ECO:0000256" key="8">
    <source>
        <dbReference type="SAM" id="Phobius"/>
    </source>
</evidence>
<dbReference type="InterPro" id="IPR042226">
    <property type="entry name" value="eFR1_2_sf"/>
</dbReference>
<feature type="transmembrane region" description="Helical" evidence="8">
    <location>
        <begin position="617"/>
        <end position="636"/>
    </location>
</feature>
<dbReference type="FunFam" id="3.30.1330.30:FF:000008">
    <property type="entry name" value="Protein pelota homolog"/>
    <property type="match status" value="1"/>
</dbReference>
<feature type="coiled-coil region" evidence="6">
    <location>
        <begin position="71"/>
        <end position="109"/>
    </location>
</feature>
<feature type="compositionally biased region" description="Polar residues" evidence="7">
    <location>
        <begin position="37"/>
        <end position="46"/>
    </location>
</feature>
<dbReference type="Pfam" id="PF07807">
    <property type="entry name" value="RED_C"/>
    <property type="match status" value="1"/>
</dbReference>
<dbReference type="GO" id="GO:0046872">
    <property type="term" value="F:metal ion binding"/>
    <property type="evidence" value="ECO:0007669"/>
    <property type="project" value="UniProtKB-KW"/>
</dbReference>
<gene>
    <name evidence="10" type="ORF">M514_07072</name>
</gene>
<dbReference type="Proteomes" id="UP000030758">
    <property type="component" value="Unassembled WGS sequence"/>
</dbReference>
<keyword evidence="4" id="KW-0963">Cytoplasm</keyword>
<evidence type="ECO:0000256" key="4">
    <source>
        <dbReference type="ARBA" id="ARBA00022490"/>
    </source>
</evidence>
<feature type="region of interest" description="Disordered" evidence="7">
    <location>
        <begin position="331"/>
        <end position="409"/>
    </location>
</feature>
<dbReference type="SUPFAM" id="SSF53137">
    <property type="entry name" value="Translational machinery components"/>
    <property type="match status" value="1"/>
</dbReference>
<dbReference type="GO" id="GO:0070481">
    <property type="term" value="P:nuclear-transcribed mRNA catabolic process, non-stop decay"/>
    <property type="evidence" value="ECO:0007669"/>
    <property type="project" value="InterPro"/>
</dbReference>
<dbReference type="Gene3D" id="3.30.1330.30">
    <property type="match status" value="1"/>
</dbReference>
<evidence type="ECO:0000259" key="9">
    <source>
        <dbReference type="SMART" id="SM01194"/>
    </source>
</evidence>
<feature type="compositionally biased region" description="Polar residues" evidence="7">
    <location>
        <begin position="956"/>
        <end position="982"/>
    </location>
</feature>
<dbReference type="GO" id="GO:0032790">
    <property type="term" value="P:ribosome disassembly"/>
    <property type="evidence" value="ECO:0007669"/>
    <property type="project" value="TreeGrafter"/>
</dbReference>
<evidence type="ECO:0000256" key="6">
    <source>
        <dbReference type="SAM" id="Coils"/>
    </source>
</evidence>
<evidence type="ECO:0000313" key="10">
    <source>
        <dbReference type="EMBL" id="KFD65839.1"/>
    </source>
</evidence>
<dbReference type="GO" id="GO:0005254">
    <property type="term" value="F:chloride channel activity"/>
    <property type="evidence" value="ECO:0007669"/>
    <property type="project" value="InterPro"/>
</dbReference>
<dbReference type="InterPro" id="IPR038069">
    <property type="entry name" value="Pelota/DOM34_N"/>
</dbReference>
<dbReference type="InterPro" id="IPR004405">
    <property type="entry name" value="TF_pelota"/>
</dbReference>
<dbReference type="Pfam" id="PF03465">
    <property type="entry name" value="eRF1_3"/>
    <property type="match status" value="1"/>
</dbReference>
<protein>
    <recommendedName>
        <fullName evidence="9">eRF1/Pelota-like N-terminal domain-containing protein</fullName>
    </recommendedName>
</protein>
<feature type="region of interest" description="Disordered" evidence="7">
    <location>
        <begin position="1"/>
        <end position="65"/>
    </location>
</feature>
<dbReference type="Pfam" id="PF26356">
    <property type="entry name" value="Pelota_N"/>
    <property type="match status" value="1"/>
</dbReference>